<evidence type="ECO:0000256" key="3">
    <source>
        <dbReference type="ARBA" id="ARBA00022475"/>
    </source>
</evidence>
<dbReference type="Gene3D" id="1.10.3720.10">
    <property type="entry name" value="MetI-like"/>
    <property type="match status" value="1"/>
</dbReference>
<keyword evidence="4 8" id="KW-0812">Transmembrane</keyword>
<comment type="similarity">
    <text evidence="8">Belongs to the binding-protein-dependent transport system permease family.</text>
</comment>
<dbReference type="InterPro" id="IPR000515">
    <property type="entry name" value="MetI-like"/>
</dbReference>
<dbReference type="SUPFAM" id="SSF161098">
    <property type="entry name" value="MetI-like"/>
    <property type="match status" value="1"/>
</dbReference>
<dbReference type="Proteomes" id="UP001203665">
    <property type="component" value="Unassembled WGS sequence"/>
</dbReference>
<evidence type="ECO:0000256" key="4">
    <source>
        <dbReference type="ARBA" id="ARBA00022692"/>
    </source>
</evidence>
<dbReference type="InterPro" id="IPR010065">
    <property type="entry name" value="AA_ABC_transptr_permease_3TM"/>
</dbReference>
<dbReference type="Pfam" id="PF00528">
    <property type="entry name" value="BPD_transp_1"/>
    <property type="match status" value="1"/>
</dbReference>
<comment type="caution">
    <text evidence="10">The sequence shown here is derived from an EMBL/GenBank/DDBJ whole genome shotgun (WGS) entry which is preliminary data.</text>
</comment>
<accession>A0ABT0XLT9</accession>
<evidence type="ECO:0000256" key="7">
    <source>
        <dbReference type="ARBA" id="ARBA00023136"/>
    </source>
</evidence>
<proteinExistence type="inferred from homology"/>
<keyword evidence="6 8" id="KW-1133">Transmembrane helix</keyword>
<comment type="subcellular location">
    <subcellularLocation>
        <location evidence="1 8">Cell membrane</location>
        <topology evidence="1 8">Multi-pass membrane protein</topology>
    </subcellularLocation>
</comment>
<name>A0ABT0XLT9_9BACI</name>
<dbReference type="PROSITE" id="PS50928">
    <property type="entry name" value="ABC_TM1"/>
    <property type="match status" value="1"/>
</dbReference>
<evidence type="ECO:0000313" key="11">
    <source>
        <dbReference type="Proteomes" id="UP001203665"/>
    </source>
</evidence>
<dbReference type="CDD" id="cd06261">
    <property type="entry name" value="TM_PBP2"/>
    <property type="match status" value="1"/>
</dbReference>
<feature type="transmembrane region" description="Helical" evidence="8">
    <location>
        <begin position="189"/>
        <end position="209"/>
    </location>
</feature>
<evidence type="ECO:0000259" key="9">
    <source>
        <dbReference type="PROSITE" id="PS50928"/>
    </source>
</evidence>
<dbReference type="PANTHER" id="PTHR30614:SF0">
    <property type="entry name" value="L-CYSTINE TRANSPORT SYSTEM PERMEASE PROTEIN TCYL"/>
    <property type="match status" value="1"/>
</dbReference>
<feature type="transmembrane region" description="Helical" evidence="8">
    <location>
        <begin position="20"/>
        <end position="43"/>
    </location>
</feature>
<reference evidence="10" key="1">
    <citation type="submission" date="2022-06" db="EMBL/GenBank/DDBJ databases">
        <title>Alkalicoccobacillus porphyridii sp. nov., isolated from a marine red alga, Porphyridium purpureum and reclassification of Shouchella plakortidis and Shouchella gibsonii as Alkalicoccobacillus plakortidis comb. nov. and Alkalicoccobacillus gibsonii comb. nov.</title>
        <authorList>
            <person name="Kim K.H."/>
            <person name="Lee J.K."/>
            <person name="Han D.M."/>
            <person name="Baek J.H."/>
            <person name="Jeon C.O."/>
        </authorList>
    </citation>
    <scope>NUCLEOTIDE SEQUENCE</scope>
    <source>
        <strain evidence="10">DSM 19153</strain>
    </source>
</reference>
<sequence>MNFDFDYMISVFPVLLKALPLTLLMAVVSMILAVIMGGVLALITKGKIPVLYQLASIYISFFRAVPTIVQLFLIYFGLPQLFPVFSSLDALSAAIIGLSLKNSSYLAEIFRAALYSVDEGQIEACMTVGMTKTQAYIHIIIPQAIRNAIPATGNTFIGLLKETALAFTIGVTEMLASGKMAAASTLRFFEAYMAVALIYWVLVIGYSAVQSWFERIINKPYVR</sequence>
<evidence type="ECO:0000256" key="1">
    <source>
        <dbReference type="ARBA" id="ARBA00004651"/>
    </source>
</evidence>
<dbReference type="InterPro" id="IPR043429">
    <property type="entry name" value="ArtM/GltK/GlnP/TcyL/YhdX-like"/>
</dbReference>
<feature type="transmembrane region" description="Helical" evidence="8">
    <location>
        <begin position="55"/>
        <end position="75"/>
    </location>
</feature>
<keyword evidence="2 8" id="KW-0813">Transport</keyword>
<evidence type="ECO:0000256" key="8">
    <source>
        <dbReference type="RuleBase" id="RU363032"/>
    </source>
</evidence>
<dbReference type="EMBL" id="JAMQJY010000001">
    <property type="protein sequence ID" value="MCM2676184.1"/>
    <property type="molecule type" value="Genomic_DNA"/>
</dbReference>
<keyword evidence="11" id="KW-1185">Reference proteome</keyword>
<keyword evidence="7 8" id="KW-0472">Membrane</keyword>
<dbReference type="PANTHER" id="PTHR30614">
    <property type="entry name" value="MEMBRANE COMPONENT OF AMINO ACID ABC TRANSPORTER"/>
    <property type="match status" value="1"/>
</dbReference>
<evidence type="ECO:0000256" key="2">
    <source>
        <dbReference type="ARBA" id="ARBA00022448"/>
    </source>
</evidence>
<evidence type="ECO:0000256" key="5">
    <source>
        <dbReference type="ARBA" id="ARBA00022970"/>
    </source>
</evidence>
<dbReference type="InterPro" id="IPR035906">
    <property type="entry name" value="MetI-like_sf"/>
</dbReference>
<dbReference type="NCBIfam" id="TIGR01726">
    <property type="entry name" value="HEQRo_perm_3TM"/>
    <property type="match status" value="1"/>
</dbReference>
<keyword evidence="5" id="KW-0029">Amino-acid transport</keyword>
<dbReference type="RefSeq" id="WP_251607967.1">
    <property type="nucleotide sequence ID" value="NZ_JAMQJY010000001.1"/>
</dbReference>
<organism evidence="10 11">
    <name type="scientific">Alkalicoccobacillus plakortidis</name>
    <dbReference type="NCBI Taxonomy" id="444060"/>
    <lineage>
        <taxon>Bacteria</taxon>
        <taxon>Bacillati</taxon>
        <taxon>Bacillota</taxon>
        <taxon>Bacilli</taxon>
        <taxon>Bacillales</taxon>
        <taxon>Bacillaceae</taxon>
        <taxon>Alkalicoccobacillus</taxon>
    </lineage>
</organism>
<protein>
    <submittedName>
        <fullName evidence="10">Amino acid ABC transporter permease</fullName>
    </submittedName>
</protein>
<gene>
    <name evidence="10" type="ORF">NDM98_12215</name>
</gene>
<feature type="domain" description="ABC transmembrane type-1" evidence="9">
    <location>
        <begin position="19"/>
        <end position="210"/>
    </location>
</feature>
<evidence type="ECO:0000313" key="10">
    <source>
        <dbReference type="EMBL" id="MCM2676184.1"/>
    </source>
</evidence>
<keyword evidence="3" id="KW-1003">Cell membrane</keyword>
<evidence type="ECO:0000256" key="6">
    <source>
        <dbReference type="ARBA" id="ARBA00022989"/>
    </source>
</evidence>